<evidence type="ECO:0000313" key="2">
    <source>
        <dbReference type="Proteomes" id="UP000677152"/>
    </source>
</evidence>
<protein>
    <submittedName>
        <fullName evidence="1">Uncharacterized protein</fullName>
    </submittedName>
</protein>
<sequence>MTTARTPRTAGGPVPVTTRGGIVTRAEAWLDPPVPFSRTRFHQDSHGIYRTDDSGYASMAWGLPGMPPDRNGGLDGIGLAALGVPTEVADLLAGDLLVHGERVAVFHEWDGENRAGCWVFELAPDAGTVHRATALTRDHTARRHPRLTR</sequence>
<dbReference type="Proteomes" id="UP000677152">
    <property type="component" value="Chromosome"/>
</dbReference>
<evidence type="ECO:0000313" key="1">
    <source>
        <dbReference type="EMBL" id="QUF03381.1"/>
    </source>
</evidence>
<gene>
    <name evidence="1" type="ORF">KCV87_28850</name>
</gene>
<dbReference type="EMBL" id="CP073249">
    <property type="protein sequence ID" value="QUF03381.1"/>
    <property type="molecule type" value="Genomic_DNA"/>
</dbReference>
<proteinExistence type="predicted"/>
<organism evidence="1 2">
    <name type="scientific">Actinosynnema pretiosum subsp. pretiosum</name>
    <dbReference type="NCBI Taxonomy" id="103721"/>
    <lineage>
        <taxon>Bacteria</taxon>
        <taxon>Bacillati</taxon>
        <taxon>Actinomycetota</taxon>
        <taxon>Actinomycetes</taxon>
        <taxon>Pseudonocardiales</taxon>
        <taxon>Pseudonocardiaceae</taxon>
        <taxon>Actinosynnema</taxon>
    </lineage>
</organism>
<dbReference type="AlphaFoldDB" id="A0AA45L4R7"/>
<accession>A0AA45L4R7</accession>
<reference evidence="1" key="1">
    <citation type="submission" date="2021-04" db="EMBL/GenBank/DDBJ databases">
        <title>Genomic sequence of Actinosynnema pretiosum subsp. pretiosum ATCC 31280 (C-14919).</title>
        <authorList>
            <person name="Bai L."/>
            <person name="Wang X."/>
            <person name="Xiao Y."/>
        </authorList>
    </citation>
    <scope>NUCLEOTIDE SEQUENCE</scope>
    <source>
        <strain evidence="1">ATCC 31280</strain>
    </source>
</reference>
<name>A0AA45L4R7_9PSEU</name>